<dbReference type="Proteomes" id="UP000591131">
    <property type="component" value="Unassembled WGS sequence"/>
</dbReference>
<dbReference type="Pfam" id="PF05028">
    <property type="entry name" value="PARG_cat_C"/>
    <property type="match status" value="1"/>
</dbReference>
<sequence>MSNRDPLAVKVMRVSQVQHALPVHTIVQECHNPLLPDDVPRQLENISLKLPREVSDMFVGEAFQGYIHVAVDSPNITTLYNLSIKVELSCPSVSDNSITLLDTTEHPLPIFAKECPIEQVVSTRGRFPLAEPSMHILQVQITYALSPGGPLLYFKRSYKFPVVAPIAVHHEVVQLDTRILCNVTVTNTHSAASIAIFKAKLDPIPGFICEAVGDTRRTHVLMPQEASAAEYIFTLRPKGSSVDVGYVRELVSCGAFEYQWRCPQLGSASDAVLGVRQELSLQPIPVQELDLRLATFSSVKASRYPEGLPEGTLAVTMEEPFSIDVEIVNNSEKDINTDICFDFGALGEVQIAGPTERCVGAIPAFTSHPLTLSMFPFSAGIFTLGEGISLRNSDSDSMRIRIISSTLSAMGFPILPAAREISDDGCMWVDGLGCDLSYEAECAGYHRIETDGIFSFALPQLHPLDREYYTSRCDKCLPNKSREECLRASGCEWSGCSCTYPKSVAAGHAMEMKELGEAITVDSSFIALEVTVNKLCRSIKEEEDCCNVRECIWYSRKDHCIRNIWAVMKACCPALEPIYSRGLACRNRSFSIDTCLARSSAVYIYLPTASTDWLQYSEIMTELSSLENTTPDRLRSAMQRVAEIYVRRDRATRFYKDLPKMMWKLPVEERDTFLVKAIPEMARRVIEIEAILGSKTVLLLRRRRGGPTHKTVSFTPYQASALLALAFFGVPMYWSDGYSARGKASVRFNFANFFRDQRKQVTSDTDRIEDAAGRLQADFANCRVGGGVLSGGCVQEEIRFIICPELLLSILVGSVDPLADYEAMYIHGAIQYTDYSGYGSSFECTGSTETELGQQESWVIVMDALHFGADPRDQKAQYTPRCILRELNKCYIAVTADGLPDGIAFATGNWGCGVFGGDPQLKSMIQWLACSLANRKVEYFPYGDTRVSNLAHVVTVVEQNGWTVADLAAKIFLWLVTRHDSLFELILNEDLSSRAEATMTSTSSLEPASRSPSQKKARSLNCEVDKSLCVIRPLDDTVS</sequence>
<feature type="binding site" evidence="5">
    <location>
        <position position="838"/>
    </location>
    <ligand>
        <name>substrate</name>
    </ligand>
</feature>
<proteinExistence type="inferred from homology"/>
<dbReference type="GO" id="GO:0004649">
    <property type="term" value="F:poly(ADP-ribose) glycohydrolase activity"/>
    <property type="evidence" value="ECO:0007669"/>
    <property type="project" value="UniProtKB-EC"/>
</dbReference>
<dbReference type="AlphaFoldDB" id="A0A7J6LSY7"/>
<dbReference type="PANTHER" id="PTHR12837:SF0">
    <property type="entry name" value="POLY(ADP-RIBOSE) GLYCOHYDROLASE"/>
    <property type="match status" value="1"/>
</dbReference>
<reference evidence="11 12" key="1">
    <citation type="submission" date="2020-04" db="EMBL/GenBank/DDBJ databases">
        <title>Perkinsus chesapeaki whole genome sequence.</title>
        <authorList>
            <person name="Bogema D.R."/>
        </authorList>
    </citation>
    <scope>NUCLEOTIDE SEQUENCE [LARGE SCALE GENOMIC DNA]</scope>
    <source>
        <strain evidence="11">ATCC PRA-425</strain>
    </source>
</reference>
<evidence type="ECO:0000256" key="1">
    <source>
        <dbReference type="ARBA" id="ARBA00009545"/>
    </source>
</evidence>
<comment type="caution">
    <text evidence="11">The sequence shown here is derived from an EMBL/GenBank/DDBJ whole genome shotgun (WGS) entry which is preliminary data.</text>
</comment>
<feature type="binding site" evidence="5">
    <location>
        <position position="795"/>
    </location>
    <ligand>
        <name>substrate</name>
    </ligand>
</feature>
<evidence type="ECO:0000256" key="4">
    <source>
        <dbReference type="PIRSR" id="PIRSR607724-1"/>
    </source>
</evidence>
<feature type="region of interest" description="Disordered" evidence="6">
    <location>
        <begin position="998"/>
        <end position="1019"/>
    </location>
</feature>
<dbReference type="Pfam" id="PF20811">
    <property type="entry name" value="PARG_cat_N"/>
    <property type="match status" value="1"/>
</dbReference>
<dbReference type="EMBL" id="JAAPAO010000348">
    <property type="protein sequence ID" value="KAF4662367.1"/>
    <property type="molecule type" value="Genomic_DNA"/>
</dbReference>
<feature type="domain" description="Trafficking protein particle complex subunit 13 N-terminal" evidence="8">
    <location>
        <begin position="7"/>
        <end position="162"/>
    </location>
</feature>
<accession>A0A7J6LSY7</accession>
<dbReference type="InterPro" id="IPR055428">
    <property type="entry name" value="TRAPPC13_C"/>
</dbReference>
<evidence type="ECO:0000256" key="6">
    <source>
        <dbReference type="SAM" id="MobiDB-lite"/>
    </source>
</evidence>
<dbReference type="GO" id="GO:0009225">
    <property type="term" value="P:nucleotide-sugar metabolic process"/>
    <property type="evidence" value="ECO:0007669"/>
    <property type="project" value="TreeGrafter"/>
</dbReference>
<evidence type="ECO:0000256" key="3">
    <source>
        <dbReference type="ARBA" id="ARBA00022801"/>
    </source>
</evidence>
<evidence type="ECO:0000259" key="7">
    <source>
        <dbReference type="Pfam" id="PF05028"/>
    </source>
</evidence>
<dbReference type="InterPro" id="IPR055427">
    <property type="entry name" value="TRAPPC13_N"/>
</dbReference>
<feature type="domain" description="PARG helical" evidence="9">
    <location>
        <begin position="668"/>
        <end position="756"/>
    </location>
</feature>
<dbReference type="InterPro" id="IPR007724">
    <property type="entry name" value="Poly_GlycHdrlase"/>
</dbReference>
<feature type="binding site" evidence="5">
    <location>
        <position position="781"/>
    </location>
    <ligand>
        <name>substrate</name>
    </ligand>
</feature>
<name>A0A7J6LSY7_PERCH</name>
<evidence type="ECO:0000313" key="12">
    <source>
        <dbReference type="Proteomes" id="UP000591131"/>
    </source>
</evidence>
<dbReference type="Pfam" id="PF06159">
    <property type="entry name" value="TRAPPC13_N"/>
    <property type="match status" value="1"/>
</dbReference>
<evidence type="ECO:0000259" key="10">
    <source>
        <dbReference type="Pfam" id="PF23643"/>
    </source>
</evidence>
<evidence type="ECO:0000259" key="8">
    <source>
        <dbReference type="Pfam" id="PF06159"/>
    </source>
</evidence>
<comment type="similarity">
    <text evidence="1">Belongs to the poly(ADP-ribose) glycohydrolase family.</text>
</comment>
<feature type="domain" description="PARG catalytic Macro" evidence="7">
    <location>
        <begin position="763"/>
        <end position="948"/>
    </location>
</feature>
<dbReference type="InterPro" id="IPR046372">
    <property type="entry name" value="PARG_cat_C"/>
</dbReference>
<dbReference type="GO" id="GO:0005737">
    <property type="term" value="C:cytoplasm"/>
    <property type="evidence" value="ECO:0007669"/>
    <property type="project" value="TreeGrafter"/>
</dbReference>
<dbReference type="GO" id="GO:1990966">
    <property type="term" value="P:ATP generation from poly-ADP-D-ribose"/>
    <property type="evidence" value="ECO:0007669"/>
    <property type="project" value="TreeGrafter"/>
</dbReference>
<dbReference type="EC" id="3.2.1.143" evidence="2"/>
<feature type="active site" evidence="4">
    <location>
        <position position="778"/>
    </location>
</feature>
<dbReference type="GO" id="GO:0005975">
    <property type="term" value="P:carbohydrate metabolic process"/>
    <property type="evidence" value="ECO:0007669"/>
    <property type="project" value="InterPro"/>
</dbReference>
<evidence type="ECO:0000313" key="11">
    <source>
        <dbReference type="EMBL" id="KAF4662367.1"/>
    </source>
</evidence>
<dbReference type="InterPro" id="IPR048362">
    <property type="entry name" value="PARG_helical"/>
</dbReference>
<keyword evidence="12" id="KW-1185">Reference proteome</keyword>
<feature type="compositionally biased region" description="Polar residues" evidence="6">
    <location>
        <begin position="998"/>
        <end position="1012"/>
    </location>
</feature>
<evidence type="ECO:0000259" key="9">
    <source>
        <dbReference type="Pfam" id="PF20811"/>
    </source>
</evidence>
<keyword evidence="3" id="KW-0378">Hydrolase</keyword>
<feature type="active site" evidence="4">
    <location>
        <position position="797"/>
    </location>
</feature>
<feature type="domain" description="Trafficking protein particle complex subunit 13 C-terminal" evidence="10">
    <location>
        <begin position="314"/>
        <end position="385"/>
    </location>
</feature>
<organism evidence="11 12">
    <name type="scientific">Perkinsus chesapeaki</name>
    <name type="common">Clam parasite</name>
    <name type="synonym">Perkinsus andrewsi</name>
    <dbReference type="NCBI Taxonomy" id="330153"/>
    <lineage>
        <taxon>Eukaryota</taxon>
        <taxon>Sar</taxon>
        <taxon>Alveolata</taxon>
        <taxon>Perkinsozoa</taxon>
        <taxon>Perkinsea</taxon>
        <taxon>Perkinsida</taxon>
        <taxon>Perkinsidae</taxon>
        <taxon>Perkinsus</taxon>
    </lineage>
</organism>
<evidence type="ECO:0000256" key="2">
    <source>
        <dbReference type="ARBA" id="ARBA00012255"/>
    </source>
</evidence>
<dbReference type="PANTHER" id="PTHR12837">
    <property type="entry name" value="POLY ADP-RIBOSE GLYCOHYDROLASE"/>
    <property type="match status" value="1"/>
</dbReference>
<protein>
    <recommendedName>
        <fullName evidence="2">poly(ADP-ribose) glycohydrolase</fullName>
        <ecNumber evidence="2">3.2.1.143</ecNumber>
    </recommendedName>
</protein>
<evidence type="ECO:0000256" key="5">
    <source>
        <dbReference type="PIRSR" id="PIRSR607724-2"/>
    </source>
</evidence>
<dbReference type="Pfam" id="PF23643">
    <property type="entry name" value="TRAPPC13_C"/>
    <property type="match status" value="1"/>
</dbReference>
<dbReference type="GO" id="GO:0006282">
    <property type="term" value="P:regulation of DNA repair"/>
    <property type="evidence" value="ECO:0007669"/>
    <property type="project" value="InterPro"/>
</dbReference>
<dbReference type="OrthoDB" id="1937899at2759"/>
<dbReference type="GO" id="GO:0005634">
    <property type="term" value="C:nucleus"/>
    <property type="evidence" value="ECO:0007669"/>
    <property type="project" value="TreeGrafter"/>
</dbReference>
<feature type="active site" evidence="4">
    <location>
        <position position="796"/>
    </location>
</feature>
<gene>
    <name evidence="11" type="ORF">FOL47_006265</name>
</gene>